<evidence type="ECO:0000313" key="1">
    <source>
        <dbReference type="EMBL" id="CNV30552.1"/>
    </source>
</evidence>
<name>A0A655ER32_SALET</name>
<gene>
    <name evidence="1" type="ORF">ERS008198_04978</name>
</gene>
<dbReference type="Proteomes" id="UP000041314">
    <property type="component" value="Unassembled WGS sequence"/>
</dbReference>
<dbReference type="AlphaFoldDB" id="A0A655ER32"/>
<proteinExistence type="predicted"/>
<protein>
    <submittedName>
        <fullName evidence="1">Uncharacterized protein</fullName>
    </submittedName>
</protein>
<evidence type="ECO:0000313" key="2">
    <source>
        <dbReference type="Proteomes" id="UP000041314"/>
    </source>
</evidence>
<reference evidence="1 2" key="1">
    <citation type="submission" date="2015-03" db="EMBL/GenBank/DDBJ databases">
        <authorList>
            <consortium name="Pathogen Informatics"/>
        </authorList>
    </citation>
    <scope>NUCLEOTIDE SEQUENCE [LARGE SCALE GENOMIC DNA]</scope>
    <source>
        <strain evidence="1 2">A1104</strain>
    </source>
</reference>
<sequence>MFTASVNNSTAVIRKLRTVLPAFRRSSTRFSKAWVCSIIACISDNLLFGRRLTCAGFCVIWSRYMR</sequence>
<accession>A0A655ER32</accession>
<dbReference type="EMBL" id="CQPA01000090">
    <property type="protein sequence ID" value="CNV30552.1"/>
    <property type="molecule type" value="Genomic_DNA"/>
</dbReference>
<organism evidence="1 2">
    <name type="scientific">Salmonella enterica subsp. enterica serovar Bovismorbificans</name>
    <dbReference type="NCBI Taxonomy" id="58097"/>
    <lineage>
        <taxon>Bacteria</taxon>
        <taxon>Pseudomonadati</taxon>
        <taxon>Pseudomonadota</taxon>
        <taxon>Gammaproteobacteria</taxon>
        <taxon>Enterobacterales</taxon>
        <taxon>Enterobacteriaceae</taxon>
        <taxon>Salmonella</taxon>
    </lineage>
</organism>